<evidence type="ECO:0000313" key="6">
    <source>
        <dbReference type="WBParaSite" id="EEL_0000687501-mRNA-1"/>
    </source>
</evidence>
<evidence type="ECO:0000313" key="5">
    <source>
        <dbReference type="Proteomes" id="UP000050640"/>
    </source>
</evidence>
<evidence type="ECO:0000259" key="3">
    <source>
        <dbReference type="Pfam" id="PF01571"/>
    </source>
</evidence>
<dbReference type="InterPro" id="IPR028896">
    <property type="entry name" value="GcvT/YgfZ/DmdA"/>
</dbReference>
<protein>
    <submittedName>
        <fullName evidence="6">FAD-dependent oxidoreductase</fullName>
    </submittedName>
</protein>
<comment type="similarity">
    <text evidence="1">Belongs to the GcvT family.</text>
</comment>
<evidence type="ECO:0000256" key="1">
    <source>
        <dbReference type="ARBA" id="ARBA00008609"/>
    </source>
</evidence>
<dbReference type="Pfam" id="PF01266">
    <property type="entry name" value="DAO"/>
    <property type="match status" value="1"/>
</dbReference>
<dbReference type="AlphaFoldDB" id="A0A158Q8A1"/>
<dbReference type="GO" id="GO:0005739">
    <property type="term" value="C:mitochondrion"/>
    <property type="evidence" value="ECO:0007669"/>
    <property type="project" value="TreeGrafter"/>
</dbReference>
<dbReference type="STRING" id="1147741.A0A158Q8A1"/>
<keyword evidence="5" id="KW-1185">Reference proteome</keyword>
<dbReference type="Gene3D" id="3.30.70.1400">
    <property type="entry name" value="Aminomethyltransferase beta-barrel domains"/>
    <property type="match status" value="1"/>
</dbReference>
<dbReference type="SUPFAM" id="SSF103025">
    <property type="entry name" value="Folate-binding domain"/>
    <property type="match status" value="1"/>
</dbReference>
<dbReference type="Proteomes" id="UP000050640">
    <property type="component" value="Unplaced"/>
</dbReference>
<organism evidence="5 6">
    <name type="scientific">Elaeophora elaphi</name>
    <dbReference type="NCBI Taxonomy" id="1147741"/>
    <lineage>
        <taxon>Eukaryota</taxon>
        <taxon>Metazoa</taxon>
        <taxon>Ecdysozoa</taxon>
        <taxon>Nematoda</taxon>
        <taxon>Chromadorea</taxon>
        <taxon>Rhabditida</taxon>
        <taxon>Spirurina</taxon>
        <taxon>Spiruromorpha</taxon>
        <taxon>Filarioidea</taxon>
        <taxon>Onchocercidae</taxon>
        <taxon>Elaeophora</taxon>
    </lineage>
</organism>
<feature type="domain" description="GCVT N-terminal" evidence="3">
    <location>
        <begin position="484"/>
        <end position="750"/>
    </location>
</feature>
<feature type="domain" description="Aminomethyltransferase C-terminal" evidence="4">
    <location>
        <begin position="786"/>
        <end position="848"/>
    </location>
</feature>
<dbReference type="SUPFAM" id="SSF101790">
    <property type="entry name" value="Aminomethyltransferase beta-barrel domain"/>
    <property type="match status" value="1"/>
</dbReference>
<dbReference type="InterPro" id="IPR013977">
    <property type="entry name" value="GcvT_C"/>
</dbReference>
<proteinExistence type="inferred from homology"/>
<dbReference type="SUPFAM" id="SSF54373">
    <property type="entry name" value="FAD-linked reductases, C-terminal domain"/>
    <property type="match status" value="1"/>
</dbReference>
<dbReference type="InterPro" id="IPR006222">
    <property type="entry name" value="GCVT_N"/>
</dbReference>
<dbReference type="PANTHER" id="PTHR43757:SF2">
    <property type="entry name" value="AMINOMETHYLTRANSFERASE, MITOCHONDRIAL"/>
    <property type="match status" value="1"/>
</dbReference>
<dbReference type="PANTHER" id="PTHR43757">
    <property type="entry name" value="AMINOMETHYLTRANSFERASE"/>
    <property type="match status" value="1"/>
</dbReference>
<dbReference type="Gene3D" id="3.30.1360.120">
    <property type="entry name" value="Probable tRNA modification gtpase trme, domain 1"/>
    <property type="match status" value="1"/>
</dbReference>
<dbReference type="Gene3D" id="3.50.50.60">
    <property type="entry name" value="FAD/NAD(P)-binding domain"/>
    <property type="match status" value="1"/>
</dbReference>
<dbReference type="InterPro" id="IPR027266">
    <property type="entry name" value="TrmE/GcvT-like"/>
</dbReference>
<dbReference type="InterPro" id="IPR029043">
    <property type="entry name" value="GcvT/YgfZ_C"/>
</dbReference>
<feature type="domain" description="FAD dependent oxidoreductase" evidence="2">
    <location>
        <begin position="55"/>
        <end position="421"/>
    </location>
</feature>
<accession>A0A158Q8A1</accession>
<dbReference type="SUPFAM" id="SSF51905">
    <property type="entry name" value="FAD/NAD(P)-binding domain"/>
    <property type="match status" value="1"/>
</dbReference>
<dbReference type="WBParaSite" id="EEL_0000687501-mRNA-1">
    <property type="protein sequence ID" value="EEL_0000687501-mRNA-1"/>
    <property type="gene ID" value="EEL_0000687501"/>
</dbReference>
<dbReference type="Gene3D" id="3.30.9.10">
    <property type="entry name" value="D-Amino Acid Oxidase, subunit A, domain 2"/>
    <property type="match status" value="1"/>
</dbReference>
<dbReference type="Pfam" id="PF01571">
    <property type="entry name" value="GCV_T"/>
    <property type="match status" value="1"/>
</dbReference>
<name>A0A158Q8A1_9BILA</name>
<sequence>MPKHVSTVEKMRTLLWLKKNKKGSKCGTLSYLLEANKCWVYLKHLSEVPKDAFALIVGGGIVGTSLAYHLTLRGVRDVVLLERGKLVNGIAPHSPGLVSSAHPIHRYKPFLAWSVELYAKLQEEAEEKLEFCRSGTLRLATNEARLDEFRQYTARDYFQKGDVAKTTLIDADKVKDLAPILNTKSILGALYTSGDGYINAQNLMLALAKGAKKRGAVIVEQCPKIKLVEEGTTDWVVKFDDGSRIRTRNVINAAAPKKISGLWAREFGRLTNLDIPLAIVEHQCARIGPLPEVELLLDLPAIIDHESTFYIQKEGDSVLFGGFEQKPSDVVIREDWIEHMPEEVVIKPDFTRLERAYERACDLIPCLRGANVDARASAVTMMADGYPLVGPINHKQNYWLQAGYFDGISSGGGMGKYLADWIIDGEPPSELFDTDANRCGLLFDRWVTRDYIINKCRETYSMFFNWSYKNRLVGRPTERVSGIYGRLQKEGCFYLFRSGWEVAESFAAEYKDKLPNMIREYELVSNKCGVIDLSWRGKIEVVRGKDSEKFLSYVLASDPPQLGEMSSALMLTKKGNIFGSLDLFHHDQYRSEFILLTDPERESRELNWLKRAAIEIDANVEISGVSEYLASLAIVGPKSREVLEELTKSDLDFKQSSARLMRLGSAPVIAVRTTVATGQLSYELYHNRGDTLALYNSLMEVGKNYGIVNFGQSTLNMMRIENGYKIWGRELTLNTNPYECGLSQIVNLNKENFIGKTSCLELSQKQWDRKQVLLICEPLTEPQGWRMIPKRMEVIRKEGSEDRVGQITSGTFSVRLHRPLAFAWVHSDTTPEDKLWIDIGGSQVQGRIYEGSTVCAIEETKFTGDAISR</sequence>
<reference evidence="6" key="1">
    <citation type="submission" date="2016-04" db="UniProtKB">
        <authorList>
            <consortium name="WormBaseParasite"/>
        </authorList>
    </citation>
    <scope>IDENTIFICATION</scope>
</reference>
<evidence type="ECO:0000259" key="4">
    <source>
        <dbReference type="Pfam" id="PF08669"/>
    </source>
</evidence>
<dbReference type="InterPro" id="IPR006076">
    <property type="entry name" value="FAD-dep_OxRdtase"/>
</dbReference>
<dbReference type="Gene3D" id="2.40.30.110">
    <property type="entry name" value="Aminomethyltransferase beta-barrel domains"/>
    <property type="match status" value="1"/>
</dbReference>
<evidence type="ECO:0000259" key="2">
    <source>
        <dbReference type="Pfam" id="PF01266"/>
    </source>
</evidence>
<dbReference type="Pfam" id="PF08669">
    <property type="entry name" value="GCV_T_C"/>
    <property type="match status" value="1"/>
</dbReference>
<dbReference type="InterPro" id="IPR036188">
    <property type="entry name" value="FAD/NAD-bd_sf"/>
</dbReference>